<dbReference type="RefSeq" id="XP_068366040.1">
    <property type="nucleotide sequence ID" value="XM_068499354.1"/>
</dbReference>
<keyword evidence="2" id="KW-0813">Transport</keyword>
<proteinExistence type="inferred from homology"/>
<keyword evidence="3" id="KW-0375">Hydrogen ion transport</keyword>
<evidence type="ECO:0000256" key="1">
    <source>
        <dbReference type="ARBA" id="ARBA00010066"/>
    </source>
</evidence>
<protein>
    <submittedName>
        <fullName evidence="6">Uncharacterized protein</fullName>
    </submittedName>
</protein>
<dbReference type="Pfam" id="PF03179">
    <property type="entry name" value="V-ATPase_G"/>
    <property type="match status" value="1"/>
</dbReference>
<dbReference type="AlphaFoldDB" id="A0A1J4KPT1"/>
<accession>A0A1J4KPT1</accession>
<keyword evidence="5" id="KW-0175">Coiled coil</keyword>
<dbReference type="GeneID" id="94834058"/>
<dbReference type="InterPro" id="IPR005124">
    <property type="entry name" value="V-ATPase_G"/>
</dbReference>
<dbReference type="OrthoDB" id="250802at2759"/>
<organism evidence="6 7">
    <name type="scientific">Tritrichomonas foetus</name>
    <dbReference type="NCBI Taxonomy" id="1144522"/>
    <lineage>
        <taxon>Eukaryota</taxon>
        <taxon>Metamonada</taxon>
        <taxon>Parabasalia</taxon>
        <taxon>Tritrichomonadida</taxon>
        <taxon>Tritrichomonadidae</taxon>
        <taxon>Tritrichomonas</taxon>
    </lineage>
</organism>
<evidence type="ECO:0000256" key="2">
    <source>
        <dbReference type="ARBA" id="ARBA00022448"/>
    </source>
</evidence>
<evidence type="ECO:0000256" key="4">
    <source>
        <dbReference type="ARBA" id="ARBA00023065"/>
    </source>
</evidence>
<gene>
    <name evidence="6" type="ORF">TRFO_17051</name>
</gene>
<keyword evidence="4" id="KW-0406">Ion transport</keyword>
<comment type="caution">
    <text evidence="6">The sequence shown here is derived from an EMBL/GenBank/DDBJ whole genome shotgun (WGS) entry which is preliminary data.</text>
</comment>
<dbReference type="EMBL" id="MLAK01000552">
    <property type="protein sequence ID" value="OHT12904.1"/>
    <property type="molecule type" value="Genomic_DNA"/>
</dbReference>
<reference evidence="6" key="1">
    <citation type="submission" date="2016-10" db="EMBL/GenBank/DDBJ databases">
        <authorList>
            <person name="Benchimol M."/>
            <person name="Almeida L.G."/>
            <person name="Vasconcelos A.T."/>
            <person name="Perreira-Neves A."/>
            <person name="Rosa I.A."/>
            <person name="Tasca T."/>
            <person name="Bogo M.R."/>
            <person name="de Souza W."/>
        </authorList>
    </citation>
    <scope>NUCLEOTIDE SEQUENCE [LARGE SCALE GENOMIC DNA]</scope>
    <source>
        <strain evidence="6">K</strain>
    </source>
</reference>
<dbReference type="GO" id="GO:0046961">
    <property type="term" value="F:proton-transporting ATPase activity, rotational mechanism"/>
    <property type="evidence" value="ECO:0007669"/>
    <property type="project" value="InterPro"/>
</dbReference>
<sequence>MREANEQAKKEIEDFRKTNEKKLKDLEKQVQKDIRHKTKEMEKQTDKDLKNFKADLDGKLTEVSDLLVKTVLNVDL</sequence>
<evidence type="ECO:0000256" key="3">
    <source>
        <dbReference type="ARBA" id="ARBA00022781"/>
    </source>
</evidence>
<evidence type="ECO:0000313" key="6">
    <source>
        <dbReference type="EMBL" id="OHT12904.1"/>
    </source>
</evidence>
<dbReference type="VEuPathDB" id="TrichDB:TRFO_17051"/>
<keyword evidence="7" id="KW-1185">Reference proteome</keyword>
<dbReference type="Gene3D" id="1.20.5.2950">
    <property type="match status" value="1"/>
</dbReference>
<evidence type="ECO:0000256" key="5">
    <source>
        <dbReference type="SAM" id="Coils"/>
    </source>
</evidence>
<dbReference type="GO" id="GO:0016471">
    <property type="term" value="C:vacuolar proton-transporting V-type ATPase complex"/>
    <property type="evidence" value="ECO:0007669"/>
    <property type="project" value="InterPro"/>
</dbReference>
<name>A0A1J4KPT1_9EUKA</name>
<dbReference type="Proteomes" id="UP000179807">
    <property type="component" value="Unassembled WGS sequence"/>
</dbReference>
<comment type="similarity">
    <text evidence="1">Belongs to the V-ATPase G subunit family.</text>
</comment>
<feature type="coiled-coil region" evidence="5">
    <location>
        <begin position="1"/>
        <end position="29"/>
    </location>
</feature>
<evidence type="ECO:0000313" key="7">
    <source>
        <dbReference type="Proteomes" id="UP000179807"/>
    </source>
</evidence>